<dbReference type="EMBL" id="JACHIR010000002">
    <property type="protein sequence ID" value="MBB5897102.1"/>
    <property type="molecule type" value="Genomic_DNA"/>
</dbReference>
<keyword evidence="2" id="KW-1185">Reference proteome</keyword>
<organism evidence="1 2">
    <name type="scientific">Kutzneria kofuensis</name>
    <dbReference type="NCBI Taxonomy" id="103725"/>
    <lineage>
        <taxon>Bacteria</taxon>
        <taxon>Bacillati</taxon>
        <taxon>Actinomycetota</taxon>
        <taxon>Actinomycetes</taxon>
        <taxon>Pseudonocardiales</taxon>
        <taxon>Pseudonocardiaceae</taxon>
        <taxon>Kutzneria</taxon>
    </lineage>
</organism>
<comment type="caution">
    <text evidence="1">The sequence shown here is derived from an EMBL/GenBank/DDBJ whole genome shotgun (WGS) entry which is preliminary data.</text>
</comment>
<dbReference type="Proteomes" id="UP000585638">
    <property type="component" value="Unassembled WGS sequence"/>
</dbReference>
<dbReference type="AlphaFoldDB" id="A0A7W9KR48"/>
<gene>
    <name evidence="1" type="ORF">BJ998_008361</name>
</gene>
<evidence type="ECO:0000313" key="1">
    <source>
        <dbReference type="EMBL" id="MBB5897102.1"/>
    </source>
</evidence>
<protein>
    <submittedName>
        <fullName evidence="1">Uncharacterized protein</fullName>
    </submittedName>
</protein>
<dbReference type="RefSeq" id="WP_184869564.1">
    <property type="nucleotide sequence ID" value="NZ_BAAAWY010000076.1"/>
</dbReference>
<sequence>MSVHEIPAAIPDAVGRRLDELETLARAEQAMADGRPTADQELLLMSVGSVAHLARRHRSIAVPSRDGRRKRWFRR</sequence>
<proteinExistence type="predicted"/>
<name>A0A7W9KR48_9PSEU</name>
<reference evidence="1 2" key="1">
    <citation type="submission" date="2020-08" db="EMBL/GenBank/DDBJ databases">
        <title>Sequencing the genomes of 1000 actinobacteria strains.</title>
        <authorList>
            <person name="Klenk H.-P."/>
        </authorList>
    </citation>
    <scope>NUCLEOTIDE SEQUENCE [LARGE SCALE GENOMIC DNA]</scope>
    <source>
        <strain evidence="1 2">DSM 43851</strain>
    </source>
</reference>
<evidence type="ECO:0000313" key="2">
    <source>
        <dbReference type="Proteomes" id="UP000585638"/>
    </source>
</evidence>
<accession>A0A7W9KR48</accession>